<keyword evidence="10" id="KW-0411">Iron-sulfur</keyword>
<keyword evidence="8" id="KW-0067">ATP-binding</keyword>
<dbReference type="PANTHER" id="PTHR11472:SF41">
    <property type="entry name" value="ATP-DEPENDENT DNA HELICASE DDX11-RELATED"/>
    <property type="match status" value="1"/>
</dbReference>
<dbReference type="InterPro" id="IPR010614">
    <property type="entry name" value="RAD3-like_helicase_DEAD"/>
</dbReference>
<dbReference type="InterPro" id="IPR014013">
    <property type="entry name" value="Helic_SF1/SF2_ATP-bd_DinG/Rad3"/>
</dbReference>
<dbReference type="OrthoDB" id="267079at2759"/>
<dbReference type="InterPro" id="IPR006554">
    <property type="entry name" value="Helicase-like_DEXD_c2"/>
</dbReference>
<comment type="cofactor">
    <cofactor evidence="1">
        <name>[4Fe-4S] cluster</name>
        <dbReference type="ChEBI" id="CHEBI:49883"/>
    </cofactor>
</comment>
<dbReference type="InterPro" id="IPR045028">
    <property type="entry name" value="DinG/Rad3-like"/>
</dbReference>
<evidence type="ECO:0000256" key="4">
    <source>
        <dbReference type="ARBA" id="ARBA00022723"/>
    </source>
</evidence>
<evidence type="ECO:0000256" key="8">
    <source>
        <dbReference type="ARBA" id="ARBA00022840"/>
    </source>
</evidence>
<feature type="domain" description="Helicase ATP-binding" evidence="14">
    <location>
        <begin position="6"/>
        <end position="415"/>
    </location>
</feature>
<evidence type="ECO:0000256" key="1">
    <source>
        <dbReference type="ARBA" id="ARBA00001966"/>
    </source>
</evidence>
<dbReference type="GO" id="GO:0006139">
    <property type="term" value="P:nucleobase-containing compound metabolic process"/>
    <property type="evidence" value="ECO:0007669"/>
    <property type="project" value="InterPro"/>
</dbReference>
<dbReference type="GO" id="GO:0003678">
    <property type="term" value="F:DNA helicase activity"/>
    <property type="evidence" value="ECO:0007669"/>
    <property type="project" value="InterPro"/>
</dbReference>
<dbReference type="GO" id="GO:0003677">
    <property type="term" value="F:DNA binding"/>
    <property type="evidence" value="ECO:0007669"/>
    <property type="project" value="InterPro"/>
</dbReference>
<sequence>MPPPPRLDFPAFPFTPYPIQSEFMSFLYAALSSGPRALALLESPTGTGKTLSIICSALQWLVDHREAAGRGHPDQENGSATVAGGGAGDDDEPDWMRDFTPLLPKPENRKKTKPHPARRQEPRNAKDSEKSEGIGGNDSEEEFLLVEYDSDDEEGTRRQSGKRAHCGGGSSSESEDDEGEEDEAEVTPKVYFTSRTHSQLSQFVGELKKTQFSAKLRMVCLGSRMNLCINNDVRKLGSANRINERCLELQKNKKSSKIKVDGDNQKARQAKISCQCPMLRKRSLQKEFRSEVSANGALDIEDLAQIGKKIGTCPYYGVRDMVPAADLVVLPYQSLLLKSARESLGLNLKNSVIIIDEAHNLADSLTSMYNSKVTCPQVSGYANKLIITQDGASNLNHQQQHDEGSTISSFQAVANFLRSLLNSNVDGRIIVARQKPGGQPEDAYLKFIMLCPEKIFSEVTEDAHAVVMAGGTLQPIEETRLRLFPSLSTSDVKFFSCNHIVPAESILPIAVTRGPSGMEFDFSFGSRRSPAMIEELGRFLCNIVTIVPDGVVMFFTSYEYEKQVYDAWTASGTISKISKKKCVFREPKNSVNVEGILNKYKEAIQSCSEHSQGTGVNGALLLAVVGGKISEGINFSDGMGRCVLMVGLPYPSPDDVELMETIKHIGNHSSSSTVGDNNSLSSQYDHECTVEPGFDTLRRCGKSGREHYENLCMKAVNQSIGRAIRHVNDYAAMLLVDSRYSSTSSSRSLSCPAEKLPQWIKRRLTCGKNYGEVHRLLLQFFKINKQMH</sequence>
<dbReference type="AlphaFoldDB" id="A0A2K2DBE4"/>
<keyword evidence="4" id="KW-0479">Metal-binding</keyword>
<dbReference type="Proteomes" id="UP000008810">
    <property type="component" value="Chromosome 2"/>
</dbReference>
<dbReference type="CDD" id="cd18788">
    <property type="entry name" value="SF2_C_XPD"/>
    <property type="match status" value="1"/>
</dbReference>
<comment type="similarity">
    <text evidence="3">Belongs to the DEAD box helicase family. DEAH subfamily. DDX11/CHL1 sub-subfamily.</text>
</comment>
<reference evidence="15" key="2">
    <citation type="submission" date="2017-06" db="EMBL/GenBank/DDBJ databases">
        <title>WGS assembly of Brachypodium distachyon.</title>
        <authorList>
            <consortium name="The International Brachypodium Initiative"/>
            <person name="Lucas S."/>
            <person name="Harmon-Smith M."/>
            <person name="Lail K."/>
            <person name="Tice H."/>
            <person name="Grimwood J."/>
            <person name="Bruce D."/>
            <person name="Barry K."/>
            <person name="Shu S."/>
            <person name="Lindquist E."/>
            <person name="Wang M."/>
            <person name="Pitluck S."/>
            <person name="Vogel J.P."/>
            <person name="Garvin D.F."/>
            <person name="Mockler T.C."/>
            <person name="Schmutz J."/>
            <person name="Rokhsar D."/>
            <person name="Bevan M.W."/>
        </authorList>
    </citation>
    <scope>NUCLEOTIDE SEQUENCE</scope>
    <source>
        <strain evidence="15">Bd21</strain>
    </source>
</reference>
<dbReference type="GO" id="GO:0051536">
    <property type="term" value="F:iron-sulfur cluster binding"/>
    <property type="evidence" value="ECO:0007669"/>
    <property type="project" value="UniProtKB-KW"/>
</dbReference>
<evidence type="ECO:0000256" key="9">
    <source>
        <dbReference type="ARBA" id="ARBA00023004"/>
    </source>
</evidence>
<feature type="compositionally biased region" description="Basic residues" evidence="13">
    <location>
        <begin position="108"/>
        <end position="117"/>
    </location>
</feature>
<dbReference type="InterPro" id="IPR027417">
    <property type="entry name" value="P-loop_NTPase"/>
</dbReference>
<feature type="compositionally biased region" description="Acidic residues" evidence="13">
    <location>
        <begin position="138"/>
        <end position="154"/>
    </location>
</feature>
<dbReference type="Gene3D" id="3.40.50.300">
    <property type="entry name" value="P-loop containing nucleotide triphosphate hydrolases"/>
    <property type="match status" value="3"/>
</dbReference>
<feature type="compositionally biased region" description="Basic and acidic residues" evidence="13">
    <location>
        <begin position="118"/>
        <end position="132"/>
    </location>
</feature>
<dbReference type="NCBIfam" id="TIGR00604">
    <property type="entry name" value="rad3"/>
    <property type="match status" value="1"/>
</dbReference>
<evidence type="ECO:0000313" key="16">
    <source>
        <dbReference type="EnsemblPlants" id="PNT71606"/>
    </source>
</evidence>
<accession>A0A2K2DBE4</accession>
<evidence type="ECO:0000313" key="17">
    <source>
        <dbReference type="Proteomes" id="UP000008810"/>
    </source>
</evidence>
<dbReference type="GO" id="GO:0006974">
    <property type="term" value="P:DNA damage response"/>
    <property type="evidence" value="ECO:0007669"/>
    <property type="project" value="UniProtKB-ARBA"/>
</dbReference>
<keyword evidence="11" id="KW-0413">Isomerase</keyword>
<keyword evidence="6" id="KW-0378">Hydrolase</keyword>
<keyword evidence="5" id="KW-0547">Nucleotide-binding</keyword>
<dbReference type="EMBL" id="CM000881">
    <property type="protein sequence ID" value="PNT71606.1"/>
    <property type="molecule type" value="Genomic_DNA"/>
</dbReference>
<dbReference type="GO" id="GO:0005524">
    <property type="term" value="F:ATP binding"/>
    <property type="evidence" value="ECO:0007669"/>
    <property type="project" value="UniProtKB-KW"/>
</dbReference>
<dbReference type="EnsemblPlants" id="PNT71606">
    <property type="protein sequence ID" value="PNT71606"/>
    <property type="gene ID" value="BRADI_2g31967v3"/>
</dbReference>
<organism evidence="15">
    <name type="scientific">Brachypodium distachyon</name>
    <name type="common">Purple false brome</name>
    <name type="synonym">Trachynia distachya</name>
    <dbReference type="NCBI Taxonomy" id="15368"/>
    <lineage>
        <taxon>Eukaryota</taxon>
        <taxon>Viridiplantae</taxon>
        <taxon>Streptophyta</taxon>
        <taxon>Embryophyta</taxon>
        <taxon>Tracheophyta</taxon>
        <taxon>Spermatophyta</taxon>
        <taxon>Magnoliopsida</taxon>
        <taxon>Liliopsida</taxon>
        <taxon>Poales</taxon>
        <taxon>Poaceae</taxon>
        <taxon>BOP clade</taxon>
        <taxon>Pooideae</taxon>
        <taxon>Stipodae</taxon>
        <taxon>Brachypodieae</taxon>
        <taxon>Brachypodium</taxon>
    </lineage>
</organism>
<dbReference type="InterPro" id="IPR006555">
    <property type="entry name" value="ATP-dep_Helicase_C"/>
</dbReference>
<reference evidence="15 16" key="1">
    <citation type="journal article" date="2010" name="Nature">
        <title>Genome sequencing and analysis of the model grass Brachypodium distachyon.</title>
        <authorList>
            <consortium name="International Brachypodium Initiative"/>
        </authorList>
    </citation>
    <scope>NUCLEOTIDE SEQUENCE [LARGE SCALE GENOMIC DNA]</scope>
    <source>
        <strain evidence="15 16">Bd21</strain>
    </source>
</reference>
<evidence type="ECO:0000256" key="7">
    <source>
        <dbReference type="ARBA" id="ARBA00022806"/>
    </source>
</evidence>
<dbReference type="Pfam" id="PF13307">
    <property type="entry name" value="Helicase_C_2"/>
    <property type="match status" value="1"/>
</dbReference>
<reference evidence="16" key="3">
    <citation type="submission" date="2018-08" db="UniProtKB">
        <authorList>
            <consortium name="EnsemblPlants"/>
        </authorList>
    </citation>
    <scope>IDENTIFICATION</scope>
    <source>
        <strain evidence="16">cv. Bd21</strain>
    </source>
</reference>
<comment type="subcellular location">
    <subcellularLocation>
        <location evidence="2">Nucleus</location>
    </subcellularLocation>
</comment>
<dbReference type="RefSeq" id="XP_024314075.1">
    <property type="nucleotide sequence ID" value="XM_024458307.1"/>
</dbReference>
<evidence type="ECO:0000256" key="13">
    <source>
        <dbReference type="SAM" id="MobiDB-lite"/>
    </source>
</evidence>
<evidence type="ECO:0000259" key="14">
    <source>
        <dbReference type="PROSITE" id="PS51193"/>
    </source>
</evidence>
<dbReference type="SMART" id="SM00488">
    <property type="entry name" value="DEXDc2"/>
    <property type="match status" value="1"/>
</dbReference>
<evidence type="ECO:0000256" key="11">
    <source>
        <dbReference type="ARBA" id="ARBA00023235"/>
    </source>
</evidence>
<dbReference type="SMART" id="SM00491">
    <property type="entry name" value="HELICc2"/>
    <property type="match status" value="1"/>
</dbReference>
<dbReference type="Gramene" id="PNT71606">
    <property type="protein sequence ID" value="PNT71606"/>
    <property type="gene ID" value="BRADI_2g31967v3"/>
</dbReference>
<dbReference type="InterPro" id="IPR002464">
    <property type="entry name" value="DNA/RNA_helicase_DEAH_CS"/>
</dbReference>
<evidence type="ECO:0000256" key="6">
    <source>
        <dbReference type="ARBA" id="ARBA00022801"/>
    </source>
</evidence>
<keyword evidence="17" id="KW-1185">Reference proteome</keyword>
<dbReference type="GO" id="GO:0016818">
    <property type="term" value="F:hydrolase activity, acting on acid anhydrides, in phosphorus-containing anhydrides"/>
    <property type="evidence" value="ECO:0007669"/>
    <property type="project" value="InterPro"/>
</dbReference>
<evidence type="ECO:0000256" key="2">
    <source>
        <dbReference type="ARBA" id="ARBA00004123"/>
    </source>
</evidence>
<dbReference type="InterPro" id="IPR013020">
    <property type="entry name" value="Rad3/Chl1-like"/>
</dbReference>
<proteinExistence type="inferred from homology"/>
<dbReference type="GO" id="GO:0046872">
    <property type="term" value="F:metal ion binding"/>
    <property type="evidence" value="ECO:0007669"/>
    <property type="project" value="UniProtKB-KW"/>
</dbReference>
<dbReference type="GO" id="GO:0005634">
    <property type="term" value="C:nucleus"/>
    <property type="evidence" value="ECO:0007669"/>
    <property type="project" value="UniProtKB-SubCell"/>
</dbReference>
<evidence type="ECO:0000256" key="12">
    <source>
        <dbReference type="ARBA" id="ARBA00023242"/>
    </source>
</evidence>
<keyword evidence="9" id="KW-0408">Iron</keyword>
<protein>
    <recommendedName>
        <fullName evidence="14">Helicase ATP-binding domain-containing protein</fullName>
    </recommendedName>
</protein>
<feature type="region of interest" description="Disordered" evidence="13">
    <location>
        <begin position="68"/>
        <end position="185"/>
    </location>
</feature>
<dbReference type="PANTHER" id="PTHR11472">
    <property type="entry name" value="DNA REPAIR DEAD HELICASE RAD3/XP-D SUBFAMILY MEMBER"/>
    <property type="match status" value="1"/>
</dbReference>
<feature type="compositionally biased region" description="Acidic residues" evidence="13">
    <location>
        <begin position="173"/>
        <end position="185"/>
    </location>
</feature>
<dbReference type="PROSITE" id="PS51193">
    <property type="entry name" value="HELICASE_ATP_BIND_2"/>
    <property type="match status" value="1"/>
</dbReference>
<dbReference type="InterPro" id="IPR014001">
    <property type="entry name" value="Helicase_ATP-bd"/>
</dbReference>
<dbReference type="PROSITE" id="PS00690">
    <property type="entry name" value="DEAH_ATP_HELICASE"/>
    <property type="match status" value="1"/>
</dbReference>
<dbReference type="SUPFAM" id="SSF52540">
    <property type="entry name" value="P-loop containing nucleoside triphosphate hydrolases"/>
    <property type="match status" value="1"/>
</dbReference>
<name>A0A2K2DBE4_BRADI</name>
<evidence type="ECO:0000313" key="15">
    <source>
        <dbReference type="EMBL" id="PNT71606.1"/>
    </source>
</evidence>
<dbReference type="SMART" id="SM00487">
    <property type="entry name" value="DEXDc"/>
    <property type="match status" value="1"/>
</dbReference>
<keyword evidence="7" id="KW-0347">Helicase</keyword>
<dbReference type="GeneID" id="100828584"/>
<gene>
    <name evidence="16" type="primary">LOC100828584</name>
    <name evidence="15" type="ORF">BRADI_2g31967v3</name>
</gene>
<dbReference type="Pfam" id="PF06733">
    <property type="entry name" value="DEAD_2"/>
    <property type="match status" value="1"/>
</dbReference>
<dbReference type="ExpressionAtlas" id="A0A2K2DBE4">
    <property type="expression patterns" value="baseline"/>
</dbReference>
<evidence type="ECO:0000256" key="10">
    <source>
        <dbReference type="ARBA" id="ARBA00023014"/>
    </source>
</evidence>
<evidence type="ECO:0000256" key="5">
    <source>
        <dbReference type="ARBA" id="ARBA00022741"/>
    </source>
</evidence>
<keyword evidence="12" id="KW-0539">Nucleus</keyword>
<evidence type="ECO:0000256" key="3">
    <source>
        <dbReference type="ARBA" id="ARBA00008435"/>
    </source>
</evidence>